<name>V8PE78_OPHHA</name>
<dbReference type="EMBL" id="AZIM01000246">
    <property type="protein sequence ID" value="ETE72261.1"/>
    <property type="molecule type" value="Genomic_DNA"/>
</dbReference>
<dbReference type="GO" id="GO:0005654">
    <property type="term" value="C:nucleoplasm"/>
    <property type="evidence" value="ECO:0007669"/>
    <property type="project" value="TreeGrafter"/>
</dbReference>
<proteinExistence type="predicted"/>
<dbReference type="PANTHER" id="PTHR20957">
    <property type="entry name" value="RNA-BINDING PROTEIN 48"/>
    <property type="match status" value="1"/>
</dbReference>
<keyword evidence="2" id="KW-1185">Reference proteome</keyword>
<feature type="non-terminal residue" evidence="1">
    <location>
        <position position="1"/>
    </location>
</feature>
<sequence>MAAVNGGKGGRRDEVGGVCQATKRKLDEQDFFGSLLYICYAPEFESIQETRDRRKYIAKATNCKGHLRQPLANGIQQHIHRTPSIFLLHIIIETYYISFRIALPESLSSTHYSHHCATKSACFCQKIRMDKKQQQRVHITLAFWNLEKKDPCDEDLGRLMPQTAQLRE</sequence>
<dbReference type="Proteomes" id="UP000018936">
    <property type="component" value="Unassembled WGS sequence"/>
</dbReference>
<accession>V8PE78</accession>
<comment type="caution">
    <text evidence="1">The sequence shown here is derived from an EMBL/GenBank/DDBJ whole genome shotgun (WGS) entry which is preliminary data.</text>
</comment>
<dbReference type="OrthoDB" id="78358at2759"/>
<evidence type="ECO:0000313" key="1">
    <source>
        <dbReference type="EMBL" id="ETE72261.1"/>
    </source>
</evidence>
<organism evidence="1 2">
    <name type="scientific">Ophiophagus hannah</name>
    <name type="common">King cobra</name>
    <name type="synonym">Naja hannah</name>
    <dbReference type="NCBI Taxonomy" id="8665"/>
    <lineage>
        <taxon>Eukaryota</taxon>
        <taxon>Metazoa</taxon>
        <taxon>Chordata</taxon>
        <taxon>Craniata</taxon>
        <taxon>Vertebrata</taxon>
        <taxon>Euteleostomi</taxon>
        <taxon>Lepidosauria</taxon>
        <taxon>Squamata</taxon>
        <taxon>Bifurcata</taxon>
        <taxon>Unidentata</taxon>
        <taxon>Episquamata</taxon>
        <taxon>Toxicofera</taxon>
        <taxon>Serpentes</taxon>
        <taxon>Colubroidea</taxon>
        <taxon>Elapidae</taxon>
        <taxon>Elapinae</taxon>
        <taxon>Ophiophagus</taxon>
    </lineage>
</organism>
<dbReference type="InterPro" id="IPR039599">
    <property type="entry name" value="RBM48"/>
</dbReference>
<dbReference type="AlphaFoldDB" id="V8PE78"/>
<evidence type="ECO:0000313" key="2">
    <source>
        <dbReference type="Proteomes" id="UP000018936"/>
    </source>
</evidence>
<protein>
    <submittedName>
        <fullName evidence="1">Uncharacterized protein</fullName>
    </submittedName>
</protein>
<gene>
    <name evidence="1" type="ORF">L345_01905</name>
</gene>
<reference evidence="1 2" key="1">
    <citation type="journal article" date="2013" name="Proc. Natl. Acad. Sci. U.S.A.">
        <title>The king cobra genome reveals dynamic gene evolution and adaptation in the snake venom system.</title>
        <authorList>
            <person name="Vonk F.J."/>
            <person name="Casewell N.R."/>
            <person name="Henkel C.V."/>
            <person name="Heimberg A.M."/>
            <person name="Jansen H.J."/>
            <person name="McCleary R.J."/>
            <person name="Kerkkamp H.M."/>
            <person name="Vos R.A."/>
            <person name="Guerreiro I."/>
            <person name="Calvete J.J."/>
            <person name="Wuster W."/>
            <person name="Woods A.E."/>
            <person name="Logan J.M."/>
            <person name="Harrison R.A."/>
            <person name="Castoe T.A."/>
            <person name="de Koning A.P."/>
            <person name="Pollock D.D."/>
            <person name="Yandell M."/>
            <person name="Calderon D."/>
            <person name="Renjifo C."/>
            <person name="Currier R.B."/>
            <person name="Salgado D."/>
            <person name="Pla D."/>
            <person name="Sanz L."/>
            <person name="Hyder A.S."/>
            <person name="Ribeiro J.M."/>
            <person name="Arntzen J.W."/>
            <person name="van den Thillart G.E."/>
            <person name="Boetzer M."/>
            <person name="Pirovano W."/>
            <person name="Dirks R.P."/>
            <person name="Spaink H.P."/>
            <person name="Duboule D."/>
            <person name="McGlinn E."/>
            <person name="Kini R.M."/>
            <person name="Richardson M.K."/>
        </authorList>
    </citation>
    <scope>NUCLEOTIDE SEQUENCE</scope>
    <source>
        <tissue evidence="1">Blood</tissue>
    </source>
</reference>
<dbReference type="PANTHER" id="PTHR20957:SF0">
    <property type="entry name" value="RNA-BINDING PROTEIN 48"/>
    <property type="match status" value="1"/>
</dbReference>